<keyword evidence="8" id="KW-1185">Reference proteome</keyword>
<dbReference type="Proteomes" id="UP001479933">
    <property type="component" value="Chromosome"/>
</dbReference>
<feature type="transmembrane region" description="Helical" evidence="5">
    <location>
        <begin position="408"/>
        <end position="428"/>
    </location>
</feature>
<dbReference type="SUPFAM" id="SSF103473">
    <property type="entry name" value="MFS general substrate transporter"/>
    <property type="match status" value="1"/>
</dbReference>
<feature type="transmembrane region" description="Helical" evidence="5">
    <location>
        <begin position="166"/>
        <end position="190"/>
    </location>
</feature>
<evidence type="ECO:0000256" key="4">
    <source>
        <dbReference type="ARBA" id="ARBA00023136"/>
    </source>
</evidence>
<dbReference type="PANTHER" id="PTHR23508:SF10">
    <property type="entry name" value="CARBOXYLIC ACID TRANSPORTER PROTEIN HOMOLOG"/>
    <property type="match status" value="1"/>
</dbReference>
<feature type="transmembrane region" description="Helical" evidence="5">
    <location>
        <begin position="196"/>
        <end position="219"/>
    </location>
</feature>
<feature type="transmembrane region" description="Helical" evidence="5">
    <location>
        <begin position="132"/>
        <end position="154"/>
    </location>
</feature>
<dbReference type="PROSITE" id="PS00216">
    <property type="entry name" value="SUGAR_TRANSPORT_1"/>
    <property type="match status" value="1"/>
</dbReference>
<feature type="transmembrane region" description="Helical" evidence="5">
    <location>
        <begin position="108"/>
        <end position="126"/>
    </location>
</feature>
<dbReference type="Gene3D" id="1.20.1250.20">
    <property type="entry name" value="MFS general substrate transporter like domains"/>
    <property type="match status" value="1"/>
</dbReference>
<feature type="transmembrane region" description="Helical" evidence="5">
    <location>
        <begin position="344"/>
        <end position="361"/>
    </location>
</feature>
<evidence type="ECO:0000256" key="3">
    <source>
        <dbReference type="ARBA" id="ARBA00022989"/>
    </source>
</evidence>
<proteinExistence type="predicted"/>
<reference evidence="7 8" key="1">
    <citation type="journal article" date="2023" name="Virus Evol.">
        <title>Computational host range prediction-The good, the bad, and the ugly.</title>
        <authorList>
            <person name="Howell A.A."/>
            <person name="Versoza C.J."/>
            <person name="Pfeifer S.P."/>
        </authorList>
    </citation>
    <scope>NUCLEOTIDE SEQUENCE [LARGE SCALE GENOMIC DNA]</scope>
    <source>
        <strain evidence="7 8">1610/1b</strain>
    </source>
</reference>
<feature type="transmembrane region" description="Helical" evidence="5">
    <location>
        <begin position="280"/>
        <end position="300"/>
    </location>
</feature>
<keyword evidence="2 5" id="KW-0812">Transmembrane</keyword>
<name>A0ABZ2U9M6_9ACTN</name>
<feature type="transmembrane region" description="Helical" evidence="5">
    <location>
        <begin position="315"/>
        <end position="337"/>
    </location>
</feature>
<dbReference type="InterPro" id="IPR005829">
    <property type="entry name" value="Sugar_transporter_CS"/>
</dbReference>
<evidence type="ECO:0000313" key="7">
    <source>
        <dbReference type="EMBL" id="WYY09341.1"/>
    </source>
</evidence>
<sequence length="486" mass="51147">MYVRDSSPRAGSRVCSQSMTKGCLPMDVVSALRSQRMNPYRWSVVLLCVVCGVVDGLDLLLVPYALPYLPDGFIGGGEKGLLISVGFVGYAIGSVVVAPMADRIGRKPVIVLGLVGAGACMLLGALSPNAEFLMVTRLLSGIAIGAVLPLLHVLGDECSSQNRRGLAVGLITLGYPVGTTLGGFASLVVIRQFDSSWQSLFIFGALFSFVVAAIAFICLPESPVFLAERPDDRRLDSLVRRMGLVGVDTSIPPKVEAHDDTDDEESAVGVLAPQYRARSLLIWFGYTFGIAGSFFISSWTPQLISDATSSQETGALMATVISFGAIIGAFLMALATMKIIPVKLCWISIGISVIGQIVFAMNLQNGVAYVAAVILGMGMSAGLAAYMTSAPRLYPAAIRARALGLMGGISRIGAIAAPLLVGVLLAVVSPKAMYLTASMVVLLSGVIAFVLWRHSKSMFDDSEENDVAVPLTASASDAVVEQAQRA</sequence>
<gene>
    <name evidence="7" type="ORF">RVF87_09885</name>
</gene>
<evidence type="ECO:0000256" key="2">
    <source>
        <dbReference type="ARBA" id="ARBA00022692"/>
    </source>
</evidence>
<keyword evidence="4 5" id="KW-0472">Membrane</keyword>
<dbReference type="InterPro" id="IPR036259">
    <property type="entry name" value="MFS_trans_sf"/>
</dbReference>
<dbReference type="EMBL" id="CP136137">
    <property type="protein sequence ID" value="WYY09341.1"/>
    <property type="molecule type" value="Genomic_DNA"/>
</dbReference>
<feature type="transmembrane region" description="Helical" evidence="5">
    <location>
        <begin position="367"/>
        <end position="387"/>
    </location>
</feature>
<evidence type="ECO:0000313" key="8">
    <source>
        <dbReference type="Proteomes" id="UP001479933"/>
    </source>
</evidence>
<dbReference type="PANTHER" id="PTHR23508">
    <property type="entry name" value="CARBOXYLIC ACID TRANSPORTER PROTEIN HOMOLOG"/>
    <property type="match status" value="1"/>
</dbReference>
<feature type="transmembrane region" description="Helical" evidence="5">
    <location>
        <begin position="81"/>
        <end position="101"/>
    </location>
</feature>
<keyword evidence="3 5" id="KW-1133">Transmembrane helix</keyword>
<dbReference type="Pfam" id="PF07690">
    <property type="entry name" value="MFS_1"/>
    <property type="match status" value="2"/>
</dbReference>
<feature type="domain" description="Major facilitator superfamily (MFS) profile" evidence="6">
    <location>
        <begin position="44"/>
        <end position="456"/>
    </location>
</feature>
<dbReference type="InterPro" id="IPR020846">
    <property type="entry name" value="MFS_dom"/>
</dbReference>
<organism evidence="7 8">
    <name type="scientific">Gordonia hydrophobica</name>
    <dbReference type="NCBI Taxonomy" id="40516"/>
    <lineage>
        <taxon>Bacteria</taxon>
        <taxon>Bacillati</taxon>
        <taxon>Actinomycetota</taxon>
        <taxon>Actinomycetes</taxon>
        <taxon>Mycobacteriales</taxon>
        <taxon>Gordoniaceae</taxon>
        <taxon>Gordonia</taxon>
    </lineage>
</organism>
<evidence type="ECO:0000259" key="6">
    <source>
        <dbReference type="PROSITE" id="PS50850"/>
    </source>
</evidence>
<feature type="transmembrane region" description="Helical" evidence="5">
    <location>
        <begin position="42"/>
        <end position="66"/>
    </location>
</feature>
<evidence type="ECO:0000256" key="5">
    <source>
        <dbReference type="SAM" id="Phobius"/>
    </source>
</evidence>
<feature type="transmembrane region" description="Helical" evidence="5">
    <location>
        <begin position="434"/>
        <end position="452"/>
    </location>
</feature>
<dbReference type="PROSITE" id="PS50850">
    <property type="entry name" value="MFS"/>
    <property type="match status" value="1"/>
</dbReference>
<evidence type="ECO:0000256" key="1">
    <source>
        <dbReference type="ARBA" id="ARBA00004651"/>
    </source>
</evidence>
<comment type="subcellular location">
    <subcellularLocation>
        <location evidence="1">Cell membrane</location>
        <topology evidence="1">Multi-pass membrane protein</topology>
    </subcellularLocation>
</comment>
<dbReference type="InterPro" id="IPR011701">
    <property type="entry name" value="MFS"/>
</dbReference>
<dbReference type="RefSeq" id="WP_341264550.1">
    <property type="nucleotide sequence ID" value="NZ_CP136137.1"/>
</dbReference>
<dbReference type="PROSITE" id="PS00217">
    <property type="entry name" value="SUGAR_TRANSPORT_2"/>
    <property type="match status" value="1"/>
</dbReference>
<accession>A0ABZ2U9M6</accession>
<protein>
    <submittedName>
        <fullName evidence="7">MFS transporter</fullName>
    </submittedName>
</protein>